<protein>
    <submittedName>
        <fullName evidence="2">Uncharacterized protein</fullName>
    </submittedName>
</protein>
<dbReference type="GeneID" id="98915725"/>
<gene>
    <name evidence="2" type="ORF">EDD60_11383</name>
</gene>
<dbReference type="RefSeq" id="WP_066443267.1">
    <property type="nucleotide sequence ID" value="NZ_CAUWFI010000001.1"/>
</dbReference>
<accession>A0A4V2W559</accession>
<reference evidence="2 3" key="1">
    <citation type="submission" date="2019-03" db="EMBL/GenBank/DDBJ databases">
        <title>Genomic Encyclopedia of Type Strains, Phase IV (KMG-IV): sequencing the most valuable type-strain genomes for metagenomic binning, comparative biology and taxonomic classification.</title>
        <authorList>
            <person name="Goeker M."/>
        </authorList>
    </citation>
    <scope>NUCLEOTIDE SEQUENCE [LARGE SCALE GENOMIC DNA]</scope>
    <source>
        <strain evidence="2 3">DSM 29487</strain>
    </source>
</reference>
<keyword evidence="1" id="KW-0812">Transmembrane</keyword>
<evidence type="ECO:0000313" key="3">
    <source>
        <dbReference type="Proteomes" id="UP000295515"/>
    </source>
</evidence>
<sequence>MKKLLNNQGSALQIVLVTFLIMIFSLTTCLFLIHQKVTHYQHIDLMMKQKNLEILLVKYYVEEMQEGVLMSDDYEDDDYLIESYVDDMGSFYEITTHVESLKMNYEFIVDINTTTFEVSQFEYKKEG</sequence>
<evidence type="ECO:0000256" key="1">
    <source>
        <dbReference type="SAM" id="Phobius"/>
    </source>
</evidence>
<evidence type="ECO:0000313" key="2">
    <source>
        <dbReference type="EMBL" id="TCV98489.1"/>
    </source>
</evidence>
<proteinExistence type="predicted"/>
<dbReference type="EMBL" id="SMCQ01000013">
    <property type="protein sequence ID" value="TCV98489.1"/>
    <property type="molecule type" value="Genomic_DNA"/>
</dbReference>
<keyword evidence="1" id="KW-1133">Transmembrane helix</keyword>
<keyword evidence="3" id="KW-1185">Reference proteome</keyword>
<keyword evidence="1" id="KW-0472">Membrane</keyword>
<organism evidence="2 3">
    <name type="scientific">Longibaculum muris</name>
    <dbReference type="NCBI Taxonomy" id="1796628"/>
    <lineage>
        <taxon>Bacteria</taxon>
        <taxon>Bacillati</taxon>
        <taxon>Bacillota</taxon>
        <taxon>Erysipelotrichia</taxon>
        <taxon>Erysipelotrichales</taxon>
        <taxon>Coprobacillaceae</taxon>
        <taxon>Longibaculum</taxon>
    </lineage>
</organism>
<name>A0A4V2W559_9FIRM</name>
<feature type="transmembrane region" description="Helical" evidence="1">
    <location>
        <begin position="12"/>
        <end position="33"/>
    </location>
</feature>
<dbReference type="Proteomes" id="UP000295515">
    <property type="component" value="Unassembled WGS sequence"/>
</dbReference>
<dbReference type="AlphaFoldDB" id="A0A4V2W559"/>
<comment type="caution">
    <text evidence="2">The sequence shown here is derived from an EMBL/GenBank/DDBJ whole genome shotgun (WGS) entry which is preliminary data.</text>
</comment>